<dbReference type="PANTHER" id="PTHR33639">
    <property type="entry name" value="THIOL-DISULFIDE OXIDOREDUCTASE DCC"/>
    <property type="match status" value="1"/>
</dbReference>
<sequence length="139" mass="16217">MENIEALTKEYQIILFDGVCNFCNSSINFIIDHDPSKQFRFASLQSPIGQELLKTHHLDTQQFDSVILLKNNHLYQRSSATLEIVKSLSGVWKYLSVLQILPSAWLDFFYIKLAKNRYKLFGKSVTCRVITPELRERFL</sequence>
<evidence type="ECO:0000313" key="2">
    <source>
        <dbReference type="Proteomes" id="UP001302949"/>
    </source>
</evidence>
<accession>A0ABU5Q6X3</accession>
<keyword evidence="2" id="KW-1185">Reference proteome</keyword>
<proteinExistence type="predicted"/>
<dbReference type="PANTHER" id="PTHR33639:SF2">
    <property type="entry name" value="DUF393 DOMAIN-CONTAINING PROTEIN"/>
    <property type="match status" value="1"/>
</dbReference>
<comment type="caution">
    <text evidence="1">The sequence shown here is derived from an EMBL/GenBank/DDBJ whole genome shotgun (WGS) entry which is preliminary data.</text>
</comment>
<organism evidence="1 2">
    <name type="scientific">Arcicella rigui</name>
    <dbReference type="NCBI Taxonomy" id="797020"/>
    <lineage>
        <taxon>Bacteria</taxon>
        <taxon>Pseudomonadati</taxon>
        <taxon>Bacteroidota</taxon>
        <taxon>Cytophagia</taxon>
        <taxon>Cytophagales</taxon>
        <taxon>Flectobacillaceae</taxon>
        <taxon>Arcicella</taxon>
    </lineage>
</organism>
<gene>
    <name evidence="1" type="ORF">VB248_04325</name>
</gene>
<dbReference type="InterPro" id="IPR052927">
    <property type="entry name" value="DCC_oxidoreductase"/>
</dbReference>
<protein>
    <submittedName>
        <fullName evidence="1">DCC1-like thiol-disulfide oxidoreductase family protein</fullName>
    </submittedName>
</protein>
<evidence type="ECO:0000313" key="1">
    <source>
        <dbReference type="EMBL" id="MEA5138343.1"/>
    </source>
</evidence>
<dbReference type="InterPro" id="IPR007263">
    <property type="entry name" value="DCC1-like"/>
</dbReference>
<reference evidence="1 2" key="1">
    <citation type="submission" date="2023-12" db="EMBL/GenBank/DDBJ databases">
        <title>Novel species of the genus Arcicella isolated from rivers.</title>
        <authorList>
            <person name="Lu H."/>
        </authorList>
    </citation>
    <scope>NUCLEOTIDE SEQUENCE [LARGE SCALE GENOMIC DNA]</scope>
    <source>
        <strain evidence="1 2">KCTC 23307</strain>
    </source>
</reference>
<dbReference type="RefSeq" id="WP_323295511.1">
    <property type="nucleotide sequence ID" value="NZ_JAYFUM010000005.1"/>
</dbReference>
<dbReference type="Pfam" id="PF04134">
    <property type="entry name" value="DCC1-like"/>
    <property type="match status" value="1"/>
</dbReference>
<dbReference type="EMBL" id="JAYFUM010000005">
    <property type="protein sequence ID" value="MEA5138343.1"/>
    <property type="molecule type" value="Genomic_DNA"/>
</dbReference>
<dbReference type="Proteomes" id="UP001302949">
    <property type="component" value="Unassembled WGS sequence"/>
</dbReference>
<name>A0ABU5Q6X3_9BACT</name>